<sequence length="271" mass="27947">MSDPQAFSGNTTEAQAGPRDAKAAQTVALDAGALKAEGVSRPASKPSWWIGSGLQMDTVLLPGGDVCGRESQSSGRYACFRGDREQYLGTPGGGAGTDAGTTLAYGTTRVLLHAERSVLARLSVGGRLGLAFGGGPAAPQGAAFMPLHMEVRGSYWILGGLDGDQPLNLFATVLGGVAQIDASRKVSVEECRAGMGGCTPSDNAQPGVPNPDRQELDAYVKLGQGFAGLGFGAMYRFPGQHAVMADLRAVQTFPSHGTAFSLSLSYVVRAP</sequence>
<dbReference type="PATRIC" id="fig|52.7.peg.6924"/>
<accession>A0A0K1ENB6</accession>
<dbReference type="AlphaFoldDB" id="A0A0K1ENB6"/>
<evidence type="ECO:0000313" key="3">
    <source>
        <dbReference type="Proteomes" id="UP000067626"/>
    </source>
</evidence>
<dbReference type="KEGG" id="ccro:CMC5_062960"/>
<organism evidence="2 3">
    <name type="scientific">Chondromyces crocatus</name>
    <dbReference type="NCBI Taxonomy" id="52"/>
    <lineage>
        <taxon>Bacteria</taxon>
        <taxon>Pseudomonadati</taxon>
        <taxon>Myxococcota</taxon>
        <taxon>Polyangia</taxon>
        <taxon>Polyangiales</taxon>
        <taxon>Polyangiaceae</taxon>
        <taxon>Chondromyces</taxon>
    </lineage>
</organism>
<reference evidence="2 3" key="1">
    <citation type="submission" date="2015-07" db="EMBL/GenBank/DDBJ databases">
        <title>Genome analysis of myxobacterium Chondromyces crocatus Cm c5 reveals a high potential for natural compound synthesis and the genetic basis for the loss of fruiting body formation.</title>
        <authorList>
            <person name="Zaburannyi N."/>
            <person name="Bunk B."/>
            <person name="Maier J."/>
            <person name="Overmann J."/>
            <person name="Mueller R."/>
        </authorList>
    </citation>
    <scope>NUCLEOTIDE SEQUENCE [LARGE SCALE GENOMIC DNA]</scope>
    <source>
        <strain evidence="2 3">Cm c5</strain>
    </source>
</reference>
<name>A0A0K1ENB6_CHOCO</name>
<feature type="region of interest" description="Disordered" evidence="1">
    <location>
        <begin position="1"/>
        <end position="24"/>
    </location>
</feature>
<gene>
    <name evidence="2" type="ORF">CMC5_062960</name>
</gene>
<keyword evidence="3" id="KW-1185">Reference proteome</keyword>
<proteinExistence type="predicted"/>
<protein>
    <submittedName>
        <fullName evidence="2">Uncharacterized protein</fullName>
    </submittedName>
</protein>
<feature type="compositionally biased region" description="Polar residues" evidence="1">
    <location>
        <begin position="1"/>
        <end position="14"/>
    </location>
</feature>
<evidence type="ECO:0000313" key="2">
    <source>
        <dbReference type="EMBL" id="AKT42073.1"/>
    </source>
</evidence>
<dbReference type="EMBL" id="CP012159">
    <property type="protein sequence ID" value="AKT42073.1"/>
    <property type="molecule type" value="Genomic_DNA"/>
</dbReference>
<dbReference type="Proteomes" id="UP000067626">
    <property type="component" value="Chromosome"/>
</dbReference>
<evidence type="ECO:0000256" key="1">
    <source>
        <dbReference type="SAM" id="MobiDB-lite"/>
    </source>
</evidence>